<proteinExistence type="predicted"/>
<dbReference type="EMBL" id="JYDI01000083">
    <property type="protein sequence ID" value="KRY53589.1"/>
    <property type="molecule type" value="Genomic_DNA"/>
</dbReference>
<dbReference type="Proteomes" id="UP000054653">
    <property type="component" value="Unassembled WGS sequence"/>
</dbReference>
<dbReference type="GO" id="GO:0005886">
    <property type="term" value="C:plasma membrane"/>
    <property type="evidence" value="ECO:0007669"/>
    <property type="project" value="TreeGrafter"/>
</dbReference>
<evidence type="ECO:0000313" key="3">
    <source>
        <dbReference type="Proteomes" id="UP000054653"/>
    </source>
</evidence>
<dbReference type="GO" id="GO:0000149">
    <property type="term" value="F:SNARE binding"/>
    <property type="evidence" value="ECO:0007669"/>
    <property type="project" value="TreeGrafter"/>
</dbReference>
<dbReference type="GO" id="GO:0031045">
    <property type="term" value="C:dense core granule"/>
    <property type="evidence" value="ECO:0007669"/>
    <property type="project" value="TreeGrafter"/>
</dbReference>
<evidence type="ECO:0000259" key="1">
    <source>
        <dbReference type="PROSITE" id="PS50004"/>
    </source>
</evidence>
<name>A0A0V1CWA1_TRIBR</name>
<evidence type="ECO:0000313" key="2">
    <source>
        <dbReference type="EMBL" id="KRY53589.1"/>
    </source>
</evidence>
<dbReference type="GO" id="GO:0005509">
    <property type="term" value="F:calcium ion binding"/>
    <property type="evidence" value="ECO:0007669"/>
    <property type="project" value="TreeGrafter"/>
</dbReference>
<dbReference type="Pfam" id="PF00168">
    <property type="entry name" value="C2"/>
    <property type="match status" value="2"/>
</dbReference>
<dbReference type="AlphaFoldDB" id="A0A0V1CWA1"/>
<sequence>MTALMSPGLPTVFISGEDLDTPDSEVKQIEFVKSEGNGFVPASSIDALSCDEQSLAASIRTVSGVANEHRGLQSSTVSQTSMCLLDPLADEAERRSVLHYDLCYKKERTRGQVTFALRYDYIHRMLMVHLIRAQNLKTNDPGRLPNPYVKAYLLQERHHYCRSRIHKKTENAEFNEVFSFEAPIDGLSSRMLQRKRVKKRKTSIKRANLHPVYNENLTFDLPRQQIRDTSFLVKVMDWDRIGSDDLLGCCIIGSESVTKEGREQWERCVLQSSEESNCSQESLTNGMWHSLLPDVPEDFCRLPNFSKEKKERRSMRFRLKTFSGRR</sequence>
<gene>
    <name evidence="2" type="primary">Syt3</name>
    <name evidence="2" type="ORF">T03_10926</name>
</gene>
<dbReference type="GO" id="GO:0005544">
    <property type="term" value="F:calcium-dependent phospholipid binding"/>
    <property type="evidence" value="ECO:0007669"/>
    <property type="project" value="TreeGrafter"/>
</dbReference>
<dbReference type="SMART" id="SM00239">
    <property type="entry name" value="C2"/>
    <property type="match status" value="1"/>
</dbReference>
<dbReference type="GO" id="GO:0048791">
    <property type="term" value="P:calcium ion-regulated exocytosis of neurotransmitter"/>
    <property type="evidence" value="ECO:0007669"/>
    <property type="project" value="TreeGrafter"/>
</dbReference>
<comment type="caution">
    <text evidence="2">The sequence shown here is derived from an EMBL/GenBank/DDBJ whole genome shotgun (WGS) entry which is preliminary data.</text>
</comment>
<organism evidence="2 3">
    <name type="scientific">Trichinella britovi</name>
    <name type="common">Parasitic roundworm</name>
    <dbReference type="NCBI Taxonomy" id="45882"/>
    <lineage>
        <taxon>Eukaryota</taxon>
        <taxon>Metazoa</taxon>
        <taxon>Ecdysozoa</taxon>
        <taxon>Nematoda</taxon>
        <taxon>Enoplea</taxon>
        <taxon>Dorylaimia</taxon>
        <taxon>Trichinellida</taxon>
        <taxon>Trichinellidae</taxon>
        <taxon>Trichinella</taxon>
    </lineage>
</organism>
<feature type="domain" description="C2" evidence="1">
    <location>
        <begin position="109"/>
        <end position="269"/>
    </location>
</feature>
<protein>
    <submittedName>
        <fullName evidence="2">Synaptotagmin-3</fullName>
    </submittedName>
</protein>
<dbReference type="PROSITE" id="PS50004">
    <property type="entry name" value="C2"/>
    <property type="match status" value="1"/>
</dbReference>
<dbReference type="InterPro" id="IPR035892">
    <property type="entry name" value="C2_domain_sf"/>
</dbReference>
<dbReference type="SUPFAM" id="SSF49562">
    <property type="entry name" value="C2 domain (Calcium/lipid-binding domain, CaLB)"/>
    <property type="match status" value="2"/>
</dbReference>
<keyword evidence="3" id="KW-1185">Reference proteome</keyword>
<dbReference type="CDD" id="cd00276">
    <property type="entry name" value="C2B_Synaptotagmin"/>
    <property type="match status" value="1"/>
</dbReference>
<dbReference type="PANTHER" id="PTHR10024:SF360">
    <property type="entry name" value="C2 DOMAIN-CONTAINING PROTEIN"/>
    <property type="match status" value="1"/>
</dbReference>
<dbReference type="GO" id="GO:0030672">
    <property type="term" value="C:synaptic vesicle membrane"/>
    <property type="evidence" value="ECO:0007669"/>
    <property type="project" value="TreeGrafter"/>
</dbReference>
<dbReference type="GO" id="GO:0001786">
    <property type="term" value="F:phosphatidylserine binding"/>
    <property type="evidence" value="ECO:0007669"/>
    <property type="project" value="TreeGrafter"/>
</dbReference>
<dbReference type="InterPro" id="IPR000008">
    <property type="entry name" value="C2_dom"/>
</dbReference>
<dbReference type="PANTHER" id="PTHR10024">
    <property type="entry name" value="SYNAPTOTAGMIN"/>
    <property type="match status" value="1"/>
</dbReference>
<reference evidence="2 3" key="1">
    <citation type="submission" date="2015-01" db="EMBL/GenBank/DDBJ databases">
        <title>Evolution of Trichinella species and genotypes.</title>
        <authorList>
            <person name="Korhonen P.K."/>
            <person name="Edoardo P."/>
            <person name="Giuseppe L.R."/>
            <person name="Gasser R.B."/>
        </authorList>
    </citation>
    <scope>NUCLEOTIDE SEQUENCE [LARGE SCALE GENOMIC DNA]</scope>
    <source>
        <strain evidence="2">ISS120</strain>
    </source>
</reference>
<dbReference type="GO" id="GO:0048488">
    <property type="term" value="P:synaptic vesicle endocytosis"/>
    <property type="evidence" value="ECO:0007669"/>
    <property type="project" value="TreeGrafter"/>
</dbReference>
<accession>A0A0V1CWA1</accession>
<dbReference type="Gene3D" id="2.60.40.150">
    <property type="entry name" value="C2 domain"/>
    <property type="match status" value="2"/>
</dbReference>
<dbReference type="GO" id="GO:0030276">
    <property type="term" value="F:clathrin binding"/>
    <property type="evidence" value="ECO:0007669"/>
    <property type="project" value="TreeGrafter"/>
</dbReference>
<dbReference type="GO" id="GO:0030424">
    <property type="term" value="C:axon"/>
    <property type="evidence" value="ECO:0007669"/>
    <property type="project" value="TreeGrafter"/>
</dbReference>